<keyword evidence="4" id="KW-1185">Reference proteome</keyword>
<dbReference type="EnsemblMetazoa" id="HelroT160624">
    <property type="protein sequence ID" value="HelroP160624"/>
    <property type="gene ID" value="HelroG160624"/>
</dbReference>
<protein>
    <submittedName>
        <fullName evidence="2 3">Uncharacterized protein</fullName>
    </submittedName>
</protein>
<dbReference type="Proteomes" id="UP000015101">
    <property type="component" value="Unassembled WGS sequence"/>
</dbReference>
<evidence type="ECO:0000313" key="3">
    <source>
        <dbReference type="EnsemblMetazoa" id="HelroP160624"/>
    </source>
</evidence>
<dbReference type="AlphaFoldDB" id="T1EQI3"/>
<reference evidence="2 4" key="2">
    <citation type="journal article" date="2013" name="Nature">
        <title>Insights into bilaterian evolution from three spiralian genomes.</title>
        <authorList>
            <person name="Simakov O."/>
            <person name="Marletaz F."/>
            <person name="Cho S.J."/>
            <person name="Edsinger-Gonzales E."/>
            <person name="Havlak P."/>
            <person name="Hellsten U."/>
            <person name="Kuo D.H."/>
            <person name="Larsson T."/>
            <person name="Lv J."/>
            <person name="Arendt D."/>
            <person name="Savage R."/>
            <person name="Osoegawa K."/>
            <person name="de Jong P."/>
            <person name="Grimwood J."/>
            <person name="Chapman J.A."/>
            <person name="Shapiro H."/>
            <person name="Aerts A."/>
            <person name="Otillar R.P."/>
            <person name="Terry A.Y."/>
            <person name="Boore J.L."/>
            <person name="Grigoriev I.V."/>
            <person name="Lindberg D.R."/>
            <person name="Seaver E.C."/>
            <person name="Weisblat D.A."/>
            <person name="Putnam N.H."/>
            <person name="Rokhsar D.S."/>
        </authorList>
    </citation>
    <scope>NUCLEOTIDE SEQUENCE</scope>
</reference>
<dbReference type="EMBL" id="AMQM01000635">
    <property type="status" value="NOT_ANNOTATED_CDS"/>
    <property type="molecule type" value="Genomic_DNA"/>
</dbReference>
<dbReference type="GeneID" id="20198833"/>
<gene>
    <name evidence="3" type="primary">20198833</name>
    <name evidence="2" type="ORF">HELRODRAFT_160624</name>
</gene>
<dbReference type="HOGENOM" id="CLU_316491_0_0_1"/>
<evidence type="ECO:0000256" key="1">
    <source>
        <dbReference type="SAM" id="MobiDB-lite"/>
    </source>
</evidence>
<feature type="region of interest" description="Disordered" evidence="1">
    <location>
        <begin position="387"/>
        <end position="439"/>
    </location>
</feature>
<feature type="compositionally biased region" description="Polar residues" evidence="1">
    <location>
        <begin position="507"/>
        <end position="525"/>
    </location>
</feature>
<feature type="region of interest" description="Disordered" evidence="1">
    <location>
        <begin position="501"/>
        <end position="531"/>
    </location>
</feature>
<proteinExistence type="predicted"/>
<feature type="region of interest" description="Disordered" evidence="1">
    <location>
        <begin position="746"/>
        <end position="789"/>
    </location>
</feature>
<accession>T1EQI3</accession>
<feature type="compositionally biased region" description="Polar residues" evidence="1">
    <location>
        <begin position="603"/>
        <end position="616"/>
    </location>
</feature>
<feature type="region of interest" description="Disordered" evidence="1">
    <location>
        <begin position="327"/>
        <end position="355"/>
    </location>
</feature>
<evidence type="ECO:0000313" key="2">
    <source>
        <dbReference type="EMBL" id="ESO06452.1"/>
    </source>
</evidence>
<dbReference type="RefSeq" id="XP_009015820.1">
    <property type="nucleotide sequence ID" value="XM_009017572.1"/>
</dbReference>
<reference evidence="4" key="1">
    <citation type="submission" date="2012-12" db="EMBL/GenBank/DDBJ databases">
        <authorList>
            <person name="Hellsten U."/>
            <person name="Grimwood J."/>
            <person name="Chapman J.A."/>
            <person name="Shapiro H."/>
            <person name="Aerts A."/>
            <person name="Otillar R.P."/>
            <person name="Terry A.Y."/>
            <person name="Boore J.L."/>
            <person name="Simakov O."/>
            <person name="Marletaz F."/>
            <person name="Cho S.-J."/>
            <person name="Edsinger-Gonzales E."/>
            <person name="Havlak P."/>
            <person name="Kuo D.-H."/>
            <person name="Larsson T."/>
            <person name="Lv J."/>
            <person name="Arendt D."/>
            <person name="Savage R."/>
            <person name="Osoegawa K."/>
            <person name="de Jong P."/>
            <person name="Lindberg D.R."/>
            <person name="Seaver E.C."/>
            <person name="Weisblat D.A."/>
            <person name="Putnam N.H."/>
            <person name="Grigoriev I.V."/>
            <person name="Rokhsar D.S."/>
        </authorList>
    </citation>
    <scope>NUCLEOTIDE SEQUENCE</scope>
</reference>
<dbReference type="KEGG" id="hro:HELRODRAFT_160624"/>
<feature type="region of interest" description="Disordered" evidence="1">
    <location>
        <begin position="603"/>
        <end position="632"/>
    </location>
</feature>
<feature type="compositionally biased region" description="Basic and acidic residues" evidence="1">
    <location>
        <begin position="327"/>
        <end position="349"/>
    </location>
</feature>
<feature type="compositionally biased region" description="Polar residues" evidence="1">
    <location>
        <begin position="418"/>
        <end position="430"/>
    </location>
</feature>
<evidence type="ECO:0000313" key="4">
    <source>
        <dbReference type="Proteomes" id="UP000015101"/>
    </source>
</evidence>
<feature type="region of interest" description="Disordered" evidence="1">
    <location>
        <begin position="1"/>
        <end position="22"/>
    </location>
</feature>
<dbReference type="EMBL" id="KB096324">
    <property type="protein sequence ID" value="ESO06452.1"/>
    <property type="molecule type" value="Genomic_DNA"/>
</dbReference>
<dbReference type="CTD" id="20198833"/>
<name>T1EQI3_HELRO</name>
<reference evidence="3" key="3">
    <citation type="submission" date="2015-06" db="UniProtKB">
        <authorList>
            <consortium name="EnsemblMetazoa"/>
        </authorList>
    </citation>
    <scope>IDENTIFICATION</scope>
</reference>
<feature type="compositionally biased region" description="Basic and acidic residues" evidence="1">
    <location>
        <begin position="756"/>
        <end position="780"/>
    </location>
</feature>
<sequence length="922" mass="105936">MQSPSIQLSSNTPSNANRDDSLSGNTLKFGSRHFSSKCWTSGSEDQYRGCCSQTITQSMKSFVSERYNENYYNDCYKSFSCSDVSSGAQQITISLRRNNQIYKCIVPLEALVKIFEKQYLQEMQPQLIHNFNTSEKKFHYAESSVEEVETTETFKNKQHREKFNQNGKCKTKSSTFRAKNSYSKKTSGKNDFSKLNKNASKCNASYKVFCSQHGHHSIARNFNTAGCTYHSLQKKQNHFLHDYNCYYDKLNAFEYIWTNFKRLINSLTNSSLFYEKKNAVRRREIRQKNSPEQEHSILLSNKISETPKKSIKSRQILSAPNLYCDSQRVEQKKKSMNKDKLHENTERNKRNGRSITFEKDSLVIINVEQDNGNKKPNEEEEIKNHWESTYEEEQDDGNLFPKISQPTSEPLKRFSYKRQPSNPRTSSAQNKLLKDKLLLAKPNNSVDDVVRKKQKLNLNESPLINEEGRKKDLTKNENSLLLSESDHAREPEKPSLILNVKDHQTPTEKLSTPNSFSNSKLTGKSPSDEEFDLDEMKKLSTVDESTELKNYKKKWQISNDDSLNSFTLLEPKVNVPYSRHNHENGTTKKDSLGSSKILNFVKTINSPTRNHPSIDSSRSKQHSQILPPPSSLDTLSSSLKTHYFYPTHTKGSVILHQHSRTYKHLLEHTNNTFVDDMINNKDVSIPTLPEQKESNYIGNVIDKEESIKNKENKQIFNDSSNASTNFKPCETIKFVKKSYNTCHQLSKNLPKTKSKMNFDKNDSPLLKPDSKRNKNADNRTKQSKKITSSPFKKKANLISVTKNESLKHVKKHLTICDKTLPSFLNKKNFKLNFKNERKFHSVKVGNQRIMSNSIGTDLKFKTATEISEQLKAVTKNINKTDSKRQLMISKSCSDKVVCKNLVAATKEEEDLLVPADVSFAAT</sequence>
<organism evidence="3 4">
    <name type="scientific">Helobdella robusta</name>
    <name type="common">Californian leech</name>
    <dbReference type="NCBI Taxonomy" id="6412"/>
    <lineage>
        <taxon>Eukaryota</taxon>
        <taxon>Metazoa</taxon>
        <taxon>Spiralia</taxon>
        <taxon>Lophotrochozoa</taxon>
        <taxon>Annelida</taxon>
        <taxon>Clitellata</taxon>
        <taxon>Hirudinea</taxon>
        <taxon>Rhynchobdellida</taxon>
        <taxon>Glossiphoniidae</taxon>
        <taxon>Helobdella</taxon>
    </lineage>
</organism>
<dbReference type="InParanoid" id="T1EQI3"/>